<dbReference type="InterPro" id="IPR001279">
    <property type="entry name" value="Metallo-B-lactamas"/>
</dbReference>
<evidence type="ECO:0000259" key="5">
    <source>
        <dbReference type="SMART" id="SM00849"/>
    </source>
</evidence>
<dbReference type="Pfam" id="PF00753">
    <property type="entry name" value="Lactamase_B"/>
    <property type="match status" value="1"/>
</dbReference>
<dbReference type="InterPro" id="IPR036866">
    <property type="entry name" value="RibonucZ/Hydroxyglut_hydro"/>
</dbReference>
<dbReference type="PANTHER" id="PTHR42978:SF6">
    <property type="entry name" value="QUORUM-QUENCHING LACTONASE YTNP-RELATED"/>
    <property type="match status" value="1"/>
</dbReference>
<keyword evidence="7" id="KW-1185">Reference proteome</keyword>
<organism evidence="6 7">
    <name type="scientific">Sporosarcina saromensis</name>
    <dbReference type="NCBI Taxonomy" id="359365"/>
    <lineage>
        <taxon>Bacteria</taxon>
        <taxon>Bacillati</taxon>
        <taxon>Bacillota</taxon>
        <taxon>Bacilli</taxon>
        <taxon>Bacillales</taxon>
        <taxon>Caryophanaceae</taxon>
        <taxon>Sporosarcina</taxon>
    </lineage>
</organism>
<dbReference type="Gene3D" id="3.60.15.10">
    <property type="entry name" value="Ribonuclease Z/Hydroxyacylglutathione hydrolase-like"/>
    <property type="match status" value="1"/>
</dbReference>
<gene>
    <name evidence="6" type="ORF">QT711_06495</name>
</gene>
<reference evidence="6 7" key="1">
    <citation type="submission" date="2023-06" db="EMBL/GenBank/DDBJ databases">
        <title>Sporosarcina sp. nov., isolated from Korean traditional fermented seafood 'Jeotgal'.</title>
        <authorList>
            <person name="Yang A.I."/>
            <person name="Shin N.-R."/>
        </authorList>
    </citation>
    <scope>NUCLEOTIDE SEQUENCE [LARGE SCALE GENOMIC DNA]</scope>
    <source>
        <strain evidence="6 7">KCTC13119</strain>
    </source>
</reference>
<keyword evidence="2" id="KW-0479">Metal-binding</keyword>
<dbReference type="EMBL" id="JAUBDI010000004">
    <property type="protein sequence ID" value="MDW0112828.1"/>
    <property type="molecule type" value="Genomic_DNA"/>
</dbReference>
<accession>A0ABU4G766</accession>
<name>A0ABU4G766_9BACL</name>
<dbReference type="Proteomes" id="UP001282284">
    <property type="component" value="Unassembled WGS sequence"/>
</dbReference>
<feature type="domain" description="Metallo-beta-lactamase" evidence="5">
    <location>
        <begin position="50"/>
        <end position="251"/>
    </location>
</feature>
<dbReference type="SUPFAM" id="SSF56281">
    <property type="entry name" value="Metallo-hydrolase/oxidoreductase"/>
    <property type="match status" value="1"/>
</dbReference>
<keyword evidence="3" id="KW-0378">Hydrolase</keyword>
<dbReference type="CDD" id="cd07728">
    <property type="entry name" value="YtnP-like_MBL-fold"/>
    <property type="match status" value="1"/>
</dbReference>
<evidence type="ECO:0000313" key="6">
    <source>
        <dbReference type="EMBL" id="MDW0112828.1"/>
    </source>
</evidence>
<evidence type="ECO:0000256" key="1">
    <source>
        <dbReference type="ARBA" id="ARBA00007749"/>
    </source>
</evidence>
<comment type="caution">
    <text evidence="6">The sequence shown here is derived from an EMBL/GenBank/DDBJ whole genome shotgun (WGS) entry which is preliminary data.</text>
</comment>
<dbReference type="InterPro" id="IPR051013">
    <property type="entry name" value="MBL_superfamily_lactonases"/>
</dbReference>
<proteinExistence type="inferred from homology"/>
<comment type="similarity">
    <text evidence="1">Belongs to the metallo-beta-lactamase superfamily.</text>
</comment>
<dbReference type="PANTHER" id="PTHR42978">
    <property type="entry name" value="QUORUM-QUENCHING LACTONASE YTNP-RELATED-RELATED"/>
    <property type="match status" value="1"/>
</dbReference>
<dbReference type="SMART" id="SM00849">
    <property type="entry name" value="Lactamase_B"/>
    <property type="match status" value="1"/>
</dbReference>
<evidence type="ECO:0000256" key="3">
    <source>
        <dbReference type="ARBA" id="ARBA00022801"/>
    </source>
</evidence>
<evidence type="ECO:0000256" key="2">
    <source>
        <dbReference type="ARBA" id="ARBA00022723"/>
    </source>
</evidence>
<keyword evidence="4" id="KW-0862">Zinc</keyword>
<sequence>MDSYVFHDMKLVWLDGGVNYLDGGTMFGVVPKALWSRKYAVDEQNLIELRTDPIYIAYEGKHILIDTGIGKGKLSDKMKRNLGVRAETKVEESLAELGLKPNDIDIILMSHLHNDHAAGLTGWENGELVSIFPNADIFVSQVEWDEMRNPNIRSRNTYWKENWEPIQQQVKTFEGQVTVLPGVEMIHTGGHSDGHSIIKLTQNGETIVHMADIMPTHAHSNPLWVLAYDDYPMTSIFAKEKIMKEALANGYKFIFYHDAVYRLVQWGESGKEIVASLERTK</sequence>
<evidence type="ECO:0000313" key="7">
    <source>
        <dbReference type="Proteomes" id="UP001282284"/>
    </source>
</evidence>
<evidence type="ECO:0000256" key="4">
    <source>
        <dbReference type="ARBA" id="ARBA00022833"/>
    </source>
</evidence>
<protein>
    <submittedName>
        <fullName evidence="6">MBL fold metallo-hydrolase</fullName>
    </submittedName>
</protein>
<dbReference type="RefSeq" id="WP_317942767.1">
    <property type="nucleotide sequence ID" value="NZ_JAUBDI010000004.1"/>
</dbReference>